<evidence type="ECO:0000256" key="1">
    <source>
        <dbReference type="SAM" id="Phobius"/>
    </source>
</evidence>
<dbReference type="AlphaFoldDB" id="J0R5U9"/>
<feature type="transmembrane region" description="Helical" evidence="1">
    <location>
        <begin position="166"/>
        <end position="186"/>
    </location>
</feature>
<dbReference type="EMBL" id="AIMB01000003">
    <property type="protein sequence ID" value="EJF91074.1"/>
    <property type="molecule type" value="Genomic_DNA"/>
</dbReference>
<dbReference type="HOGENOM" id="CLU_1014354_0_0_5"/>
<dbReference type="STRING" id="1094558.ME5_00406"/>
<evidence type="ECO:0000313" key="3">
    <source>
        <dbReference type="Proteomes" id="UP000008952"/>
    </source>
</evidence>
<keyword evidence="1" id="KW-0812">Transmembrane</keyword>
<dbReference type="Gene3D" id="3.30.460.10">
    <property type="entry name" value="Beta Polymerase, domain 2"/>
    <property type="match status" value="1"/>
</dbReference>
<dbReference type="SUPFAM" id="SSF81301">
    <property type="entry name" value="Nucleotidyltransferase"/>
    <property type="match status" value="1"/>
</dbReference>
<proteinExistence type="predicted"/>
<keyword evidence="1" id="KW-0472">Membrane</keyword>
<gene>
    <name evidence="2" type="ORF">ME5_00406</name>
</gene>
<keyword evidence="3" id="KW-1185">Reference proteome</keyword>
<reference evidence="2 3" key="1">
    <citation type="submission" date="2012-03" db="EMBL/GenBank/DDBJ databases">
        <title>The Genome Sequence of Bartonella tamiae Th239.</title>
        <authorList>
            <consortium name="The Broad Institute Genome Sequencing Platform"/>
            <consortium name="The Broad Institute Genome Sequencing Center for Infectious Disease"/>
            <person name="Feldgarden M."/>
            <person name="Kirby J."/>
            <person name="Kosoy M."/>
            <person name="Birtles R."/>
            <person name="Probert W.S."/>
            <person name="Chiaraviglio L."/>
            <person name="Young S.K."/>
            <person name="Zeng Q."/>
            <person name="Gargeya S."/>
            <person name="Fitzgerald M."/>
            <person name="Haas B."/>
            <person name="Abouelleil A."/>
            <person name="Alvarado L."/>
            <person name="Arachchi H.M."/>
            <person name="Berlin A."/>
            <person name="Chapman S.B."/>
            <person name="Gearin G."/>
            <person name="Goldberg J."/>
            <person name="Griggs A."/>
            <person name="Gujja S."/>
            <person name="Hansen M."/>
            <person name="Heiman D."/>
            <person name="Howarth C."/>
            <person name="Larimer J."/>
            <person name="Lui A."/>
            <person name="MacDonald P.J.P."/>
            <person name="McCowen C."/>
            <person name="Montmayeur A."/>
            <person name="Murphy C."/>
            <person name="Neiman D."/>
            <person name="Pearson M."/>
            <person name="Priest M."/>
            <person name="Roberts A."/>
            <person name="Saif S."/>
            <person name="Shea T."/>
            <person name="Sisk P."/>
            <person name="Stolte C."/>
            <person name="Sykes S."/>
            <person name="Wortman J."/>
            <person name="Nusbaum C."/>
            <person name="Birren B."/>
        </authorList>
    </citation>
    <scope>NUCLEOTIDE SEQUENCE [LARGE SCALE GENOMIC DNA]</scope>
    <source>
        <strain evidence="2 3">Th239</strain>
    </source>
</reference>
<keyword evidence="1" id="KW-1133">Transmembrane helix</keyword>
<sequence length="274" mass="31605">MRNIKEIIKYTSKIIQHEMPTIKAMAIGGSVAGDNQDTQSDLDLVFLANDGDLIKISNEITKILDQFLSKNSIIARSSVWKEGFGCRTTYIYSDGFKIEFFVNTFSTLPITNRVIRWTAVFGESYLSEVKEYVKDNLSEINIIQKANFDVNYTYMSINRHLSRGELFAAVYVITSFIAICLALRIYEIKKEYDTATCYKRIYRDGLHEDPIINKIKKILIDQKMTVLSLKVINDNLLDISINLIENIIKHYNLNYDLQATHKLSNVTRSWVENN</sequence>
<name>J0R5U9_9HYPH</name>
<accession>J0R5U9</accession>
<organism evidence="2 3">
    <name type="scientific">Bartonella tamiae Th239</name>
    <dbReference type="NCBI Taxonomy" id="1094558"/>
    <lineage>
        <taxon>Bacteria</taxon>
        <taxon>Pseudomonadati</taxon>
        <taxon>Pseudomonadota</taxon>
        <taxon>Alphaproteobacteria</taxon>
        <taxon>Hyphomicrobiales</taxon>
        <taxon>Bartonellaceae</taxon>
        <taxon>Bartonella</taxon>
    </lineage>
</organism>
<evidence type="ECO:0000313" key="2">
    <source>
        <dbReference type="EMBL" id="EJF91074.1"/>
    </source>
</evidence>
<dbReference type="PATRIC" id="fig|1094558.3.peg.450"/>
<dbReference type="RefSeq" id="WP_008037973.1">
    <property type="nucleotide sequence ID" value="NZ_JH725147.1"/>
</dbReference>
<dbReference type="eggNOG" id="COG1708">
    <property type="taxonomic scope" value="Bacteria"/>
</dbReference>
<comment type="caution">
    <text evidence="2">The sequence shown here is derived from an EMBL/GenBank/DDBJ whole genome shotgun (WGS) entry which is preliminary data.</text>
</comment>
<dbReference type="Proteomes" id="UP000008952">
    <property type="component" value="Unassembled WGS sequence"/>
</dbReference>
<dbReference type="OrthoDB" id="9148580at2"/>
<protein>
    <recommendedName>
        <fullName evidence="4">Polymerase nucleotidyl transferase domain-containing protein</fullName>
    </recommendedName>
</protein>
<evidence type="ECO:0008006" key="4">
    <source>
        <dbReference type="Google" id="ProtNLM"/>
    </source>
</evidence>
<dbReference type="InterPro" id="IPR043519">
    <property type="entry name" value="NT_sf"/>
</dbReference>